<keyword evidence="1" id="KW-0472">Membrane</keyword>
<dbReference type="Pfam" id="PF04964">
    <property type="entry name" value="Flp_Fap"/>
    <property type="match status" value="1"/>
</dbReference>
<dbReference type="InterPro" id="IPR007047">
    <property type="entry name" value="Flp_Fap"/>
</dbReference>
<keyword evidence="1" id="KW-1133">Transmembrane helix</keyword>
<dbReference type="Proteomes" id="UP001315278">
    <property type="component" value="Unassembled WGS sequence"/>
</dbReference>
<name>A0ABS5FR32_9BRAD</name>
<keyword evidence="1" id="KW-0812">Transmembrane</keyword>
<evidence type="ECO:0000313" key="2">
    <source>
        <dbReference type="EMBL" id="MBR0799244.1"/>
    </source>
</evidence>
<proteinExistence type="predicted"/>
<evidence type="ECO:0000256" key="1">
    <source>
        <dbReference type="SAM" id="Phobius"/>
    </source>
</evidence>
<organism evidence="2 3">
    <name type="scientific">Bradyrhizobium jicamae</name>
    <dbReference type="NCBI Taxonomy" id="280332"/>
    <lineage>
        <taxon>Bacteria</taxon>
        <taxon>Pseudomonadati</taxon>
        <taxon>Pseudomonadota</taxon>
        <taxon>Alphaproteobacteria</taxon>
        <taxon>Hyphomicrobiales</taxon>
        <taxon>Nitrobacteraceae</taxon>
        <taxon>Bradyrhizobium</taxon>
    </lineage>
</organism>
<sequence>MKTLLDRFLRNEAGIVELATAIEYGLIGALIALAIMVGATQLGTALNSKFASVASTVNGRTASTVATLNSPATPAQR</sequence>
<dbReference type="RefSeq" id="WP_212494147.1">
    <property type="nucleotide sequence ID" value="NZ_JAFCJH010000036.1"/>
</dbReference>
<evidence type="ECO:0000313" key="3">
    <source>
        <dbReference type="Proteomes" id="UP001315278"/>
    </source>
</evidence>
<comment type="caution">
    <text evidence="2">The sequence shown here is derived from an EMBL/GenBank/DDBJ whole genome shotgun (WGS) entry which is preliminary data.</text>
</comment>
<protein>
    <submittedName>
        <fullName evidence="2">Flp family type IVb pilin</fullName>
    </submittedName>
</protein>
<feature type="transmembrane region" description="Helical" evidence="1">
    <location>
        <begin position="21"/>
        <end position="42"/>
    </location>
</feature>
<dbReference type="EMBL" id="JAFCJH010000036">
    <property type="protein sequence ID" value="MBR0799244.1"/>
    <property type="molecule type" value="Genomic_DNA"/>
</dbReference>
<accession>A0ABS5FR32</accession>
<keyword evidence="3" id="KW-1185">Reference proteome</keyword>
<gene>
    <name evidence="2" type="ORF">JQ615_28025</name>
</gene>
<reference evidence="3" key="1">
    <citation type="journal article" date="2021" name="ISME J.">
        <title>Evolutionary origin and ecological implication of a unique nif island in free-living Bradyrhizobium lineages.</title>
        <authorList>
            <person name="Tao J."/>
        </authorList>
    </citation>
    <scope>NUCLEOTIDE SEQUENCE [LARGE SCALE GENOMIC DNA]</scope>
    <source>
        <strain evidence="3">SZCCT0434</strain>
    </source>
</reference>